<evidence type="ECO:0000313" key="2">
    <source>
        <dbReference type="Proteomes" id="UP000695562"/>
    </source>
</evidence>
<dbReference type="PANTHER" id="PTHR32134:SF180">
    <property type="entry name" value="FNIP REPEAT-CONTAINING PROTEIN"/>
    <property type="match status" value="1"/>
</dbReference>
<gene>
    <name evidence="1" type="ORF">CYY_005743</name>
</gene>
<dbReference type="OrthoDB" id="24501at2759"/>
<dbReference type="PANTHER" id="PTHR32134">
    <property type="entry name" value="FNIP REPEAT-CONTAINING PROTEIN"/>
    <property type="match status" value="1"/>
</dbReference>
<reference evidence="1" key="1">
    <citation type="submission" date="2020-01" db="EMBL/GenBank/DDBJ databases">
        <title>Development of genomics and gene disruption for Polysphondylium violaceum indicates a role for the polyketide synthase stlB in stalk morphogenesis.</title>
        <authorList>
            <person name="Narita B."/>
            <person name="Kawabe Y."/>
            <person name="Kin K."/>
            <person name="Saito T."/>
            <person name="Gibbs R."/>
            <person name="Kuspa A."/>
            <person name="Muzny D."/>
            <person name="Queller D."/>
            <person name="Richards S."/>
            <person name="Strassman J."/>
            <person name="Sucgang R."/>
            <person name="Worley K."/>
            <person name="Schaap P."/>
        </authorList>
    </citation>
    <scope>NUCLEOTIDE SEQUENCE</scope>
    <source>
        <strain evidence="1">QSvi11</strain>
    </source>
</reference>
<name>A0A8J4PTS0_9MYCE</name>
<evidence type="ECO:0008006" key="3">
    <source>
        <dbReference type="Google" id="ProtNLM"/>
    </source>
</evidence>
<accession>A0A8J4PTS0</accession>
<protein>
    <recommendedName>
        <fullName evidence="3">FNIP repeat-containing protein</fullName>
    </recommendedName>
</protein>
<dbReference type="EMBL" id="AJWJ01000237">
    <property type="protein sequence ID" value="KAF2072950.1"/>
    <property type="molecule type" value="Genomic_DNA"/>
</dbReference>
<dbReference type="InterPro" id="IPR051251">
    <property type="entry name" value="STK_FNIP-Repeat"/>
</dbReference>
<dbReference type="AlphaFoldDB" id="A0A8J4PTS0"/>
<keyword evidence="2" id="KW-1185">Reference proteome</keyword>
<organism evidence="1 2">
    <name type="scientific">Polysphondylium violaceum</name>
    <dbReference type="NCBI Taxonomy" id="133409"/>
    <lineage>
        <taxon>Eukaryota</taxon>
        <taxon>Amoebozoa</taxon>
        <taxon>Evosea</taxon>
        <taxon>Eumycetozoa</taxon>
        <taxon>Dictyostelia</taxon>
        <taxon>Dictyosteliales</taxon>
        <taxon>Dictyosteliaceae</taxon>
        <taxon>Polysphondylium</taxon>
    </lineage>
</organism>
<sequence length="579" mass="66752">MERQTHLFFTIFRNTYLKQKIFLLFFYDFYKIKDIPQLDKQYNLLSLLKRFNIPVVYDIQNIDHYHIYNAHKHKSLITHIIVSSHFYINHYHQLQELQKSPILFGITITDKEKDPVILANEIPPSVQYYKYTIGGTITKDHIPRSATLVDLALHQLDAGVIPNRVETLVLSLKSPNSVVTNPRTQVELNYQSIPKSVKVFSWCDYNSKFGNLNINLLPPNLEYLLVNSKIQGDGFGSLKRLSMFCPINQEMITIPNSVSHLKLLSTQKGKYDTAIQLPPNLYFLHIEKLYEEYRQVSQIPDLPLNLKTLRMDRYSNKTITKSNCPPNLLSYRNFNSKEEKEFPYIPPTATKVSICFGKVDNNNLPMIPPSVTDLKIHCRLVNIPQGYFSNNIIKLDLKSDGNLKAGVIPSNVTHLCLNVSASTIPILQDIIPNSVSKLDLKIDDLGVSVPITLPENIRSVAITSNMLHPFNQVVPSNLKTLKLYSLSHPGDFYFHIFDQFPNLSKLCLSVELKDSFSHMFDIVRPNYNNSKFPSTIKQVKFKSQNTGRPSESYHFINDKVYQYNTIVKDSFHMMRKDYL</sequence>
<proteinExistence type="predicted"/>
<evidence type="ECO:0000313" key="1">
    <source>
        <dbReference type="EMBL" id="KAF2072950.1"/>
    </source>
</evidence>
<dbReference type="Proteomes" id="UP000695562">
    <property type="component" value="Unassembled WGS sequence"/>
</dbReference>
<comment type="caution">
    <text evidence="1">The sequence shown here is derived from an EMBL/GenBank/DDBJ whole genome shotgun (WGS) entry which is preliminary data.</text>
</comment>